<keyword evidence="2" id="KW-0444">Lipid biosynthesis</keyword>
<reference evidence="15" key="1">
    <citation type="submission" date="2022-12" db="EMBL/GenBank/DDBJ databases">
        <title>Paraconexibacter alkalitolerans sp. nov. and Baekduia alba sp. nov., isolated from soil and emended description of the genera Paraconexibacter (Chun et al., 2020) and Baekduia (An et al., 2020).</title>
        <authorList>
            <person name="Vieira S."/>
            <person name="Huber K.J."/>
            <person name="Geppert A."/>
            <person name="Wolf J."/>
            <person name="Neumann-Schaal M."/>
            <person name="Muesken M."/>
            <person name="Overmann J."/>
        </authorList>
    </citation>
    <scope>NUCLEOTIDE SEQUENCE</scope>
    <source>
        <strain evidence="15">AEG42_29</strain>
    </source>
</reference>
<organism evidence="15">
    <name type="scientific">Paraconexibacter sp. AEG42_29</name>
    <dbReference type="NCBI Taxonomy" id="2997339"/>
    <lineage>
        <taxon>Bacteria</taxon>
        <taxon>Bacillati</taxon>
        <taxon>Actinomycetota</taxon>
        <taxon>Thermoleophilia</taxon>
        <taxon>Solirubrobacterales</taxon>
        <taxon>Paraconexibacteraceae</taxon>
        <taxon>Paraconexibacter</taxon>
    </lineage>
</organism>
<dbReference type="Gene3D" id="3.40.50.720">
    <property type="entry name" value="NAD(P)-binding Rossmann-like Domain"/>
    <property type="match status" value="1"/>
</dbReference>
<dbReference type="SUPFAM" id="SSF48179">
    <property type="entry name" value="6-phosphogluconate dehydrogenase C-terminal domain-like"/>
    <property type="match status" value="1"/>
</dbReference>
<gene>
    <name evidence="15" type="primary">gpsA</name>
    <name evidence="15" type="ORF">DSM112329_05110</name>
</gene>
<comment type="similarity">
    <text evidence="1 11">Belongs to the NAD-dependent glycerol-3-phosphate dehydrogenase family.</text>
</comment>
<evidence type="ECO:0000256" key="8">
    <source>
        <dbReference type="PIRSR" id="PIRSR000114-1"/>
    </source>
</evidence>
<evidence type="ECO:0000256" key="9">
    <source>
        <dbReference type="PIRSR" id="PIRSR000114-2"/>
    </source>
</evidence>
<protein>
    <recommendedName>
        <fullName evidence="12">Glycerol-3-phosphate dehydrogenase</fullName>
        <ecNumber evidence="12">1.1.1.94</ecNumber>
    </recommendedName>
</protein>
<feature type="binding site" evidence="10">
    <location>
        <position position="259"/>
    </location>
    <ligand>
        <name>NAD(+)</name>
        <dbReference type="ChEBI" id="CHEBI:57540"/>
    </ligand>
</feature>
<dbReference type="KEGG" id="parq:DSM112329_05110"/>
<feature type="domain" description="Glycerol-3-phosphate dehydrogenase NAD-dependent C-terminal" evidence="14">
    <location>
        <begin position="184"/>
        <end position="321"/>
    </location>
</feature>
<evidence type="ECO:0000256" key="1">
    <source>
        <dbReference type="ARBA" id="ARBA00011009"/>
    </source>
</evidence>
<dbReference type="Gene3D" id="1.10.1040.10">
    <property type="entry name" value="N-(1-d-carboxylethyl)-l-norvaline Dehydrogenase, domain 2"/>
    <property type="match status" value="1"/>
</dbReference>
<dbReference type="PANTHER" id="PTHR11728:SF1">
    <property type="entry name" value="GLYCEROL-3-PHOSPHATE DEHYDROGENASE [NAD(+)] 2, CHLOROPLASTIC"/>
    <property type="match status" value="1"/>
</dbReference>
<dbReference type="GO" id="GO:0005975">
    <property type="term" value="P:carbohydrate metabolic process"/>
    <property type="evidence" value="ECO:0007669"/>
    <property type="project" value="InterPro"/>
</dbReference>
<evidence type="ECO:0000256" key="6">
    <source>
        <dbReference type="ARBA" id="ARBA00023209"/>
    </source>
</evidence>
<evidence type="ECO:0000256" key="3">
    <source>
        <dbReference type="ARBA" id="ARBA00023002"/>
    </source>
</evidence>
<dbReference type="EC" id="1.1.1.94" evidence="12"/>
<dbReference type="InterPro" id="IPR013328">
    <property type="entry name" value="6PGD_dom2"/>
</dbReference>
<keyword evidence="3 11" id="KW-0560">Oxidoreductase</keyword>
<evidence type="ECO:0000256" key="12">
    <source>
        <dbReference type="RuleBase" id="RU000439"/>
    </source>
</evidence>
<dbReference type="InterPro" id="IPR008927">
    <property type="entry name" value="6-PGluconate_DH-like_C_sf"/>
</dbReference>
<evidence type="ECO:0000256" key="4">
    <source>
        <dbReference type="ARBA" id="ARBA00023027"/>
    </source>
</evidence>
<proteinExistence type="inferred from homology"/>
<evidence type="ECO:0000256" key="10">
    <source>
        <dbReference type="PIRSR" id="PIRSR000114-3"/>
    </source>
</evidence>
<keyword evidence="6" id="KW-0594">Phospholipid biosynthesis</keyword>
<dbReference type="EMBL" id="CP114014">
    <property type="protein sequence ID" value="XAY08212.1"/>
    <property type="molecule type" value="Genomic_DNA"/>
</dbReference>
<sequence length="370" mass="38460">MNFPTPFGRRAVVIGAGSFGTAVAVLLARGGLRTTLQTRTPEQAERLAEDRENSVYLAGVEFPKELRIEHMGAGLARADYVFLGVPSRGLHEVIDGLAAAGLPPRAKLVSLAKGLVPPDGVAPTVMLRRSFGAARVGCIGGPAHAREMVHEGAGLVAASEDEELAHALAQVFIRAGVVCEESSDPVGVELAGAAKNAAALAAGATERQGLNAAGAAAGHIFAEVWRFAAIQDPPAQAESMIGLAGTGDLVATALAPQSRNRRAGELLGEGVPTAEIPARIGQAVEALESVPLLAGALERAGVEAPVTRGLAALIAGELPLDGWISLVRTAVPPPARFRRPADVVAGLGWWARLKVRWRTWRERRAELPPA</sequence>
<feature type="binding site" evidence="10">
    <location>
        <begin position="15"/>
        <end position="20"/>
    </location>
    <ligand>
        <name>NAD(+)</name>
        <dbReference type="ChEBI" id="CHEBI:57540"/>
    </ligand>
</feature>
<evidence type="ECO:0000256" key="11">
    <source>
        <dbReference type="RuleBase" id="RU000437"/>
    </source>
</evidence>
<dbReference type="GO" id="GO:0005829">
    <property type="term" value="C:cytosol"/>
    <property type="evidence" value="ECO:0007669"/>
    <property type="project" value="TreeGrafter"/>
</dbReference>
<dbReference type="InterPro" id="IPR006109">
    <property type="entry name" value="G3P_DH_NAD-dep_C"/>
</dbReference>
<evidence type="ECO:0000259" key="14">
    <source>
        <dbReference type="Pfam" id="PF07479"/>
    </source>
</evidence>
<dbReference type="Pfam" id="PF07479">
    <property type="entry name" value="NAD_Gly3P_dh_C"/>
    <property type="match status" value="1"/>
</dbReference>
<feature type="domain" description="Glycerol-3-phosphate dehydrogenase NAD-dependent N-terminal" evidence="13">
    <location>
        <begin position="12"/>
        <end position="164"/>
    </location>
</feature>
<dbReference type="GO" id="GO:0046168">
    <property type="term" value="P:glycerol-3-phosphate catabolic process"/>
    <property type="evidence" value="ECO:0007669"/>
    <property type="project" value="InterPro"/>
</dbReference>
<dbReference type="InterPro" id="IPR006168">
    <property type="entry name" value="G3P_DH_NAD-dep"/>
</dbReference>
<accession>A0AAU7B3L9</accession>
<dbReference type="Pfam" id="PF01210">
    <property type="entry name" value="NAD_Gly3P_dh_N"/>
    <property type="match status" value="1"/>
</dbReference>
<dbReference type="GO" id="GO:0008654">
    <property type="term" value="P:phospholipid biosynthetic process"/>
    <property type="evidence" value="ECO:0007669"/>
    <property type="project" value="UniProtKB-KW"/>
</dbReference>
<keyword evidence="5" id="KW-0443">Lipid metabolism</keyword>
<comment type="catalytic activity">
    <reaction evidence="12">
        <text>sn-glycerol 3-phosphate + NADP(+) = dihydroxyacetone phosphate + NADPH + H(+)</text>
        <dbReference type="Rhea" id="RHEA:11096"/>
        <dbReference type="ChEBI" id="CHEBI:15378"/>
        <dbReference type="ChEBI" id="CHEBI:57597"/>
        <dbReference type="ChEBI" id="CHEBI:57642"/>
        <dbReference type="ChEBI" id="CHEBI:57783"/>
        <dbReference type="ChEBI" id="CHEBI:58349"/>
        <dbReference type="EC" id="1.1.1.94"/>
    </reaction>
</comment>
<evidence type="ECO:0000313" key="15">
    <source>
        <dbReference type="EMBL" id="XAY08212.1"/>
    </source>
</evidence>
<dbReference type="InterPro" id="IPR011128">
    <property type="entry name" value="G3P_DH_NAD-dep_N"/>
</dbReference>
<dbReference type="SUPFAM" id="SSF51735">
    <property type="entry name" value="NAD(P)-binding Rossmann-fold domains"/>
    <property type="match status" value="1"/>
</dbReference>
<feature type="binding site" evidence="10">
    <location>
        <position position="145"/>
    </location>
    <ligand>
        <name>NAD(+)</name>
        <dbReference type="ChEBI" id="CHEBI:57540"/>
    </ligand>
</feature>
<dbReference type="GO" id="GO:0047952">
    <property type="term" value="F:glycerol-3-phosphate dehydrogenase [NAD(P)+] activity"/>
    <property type="evidence" value="ECO:0007669"/>
    <property type="project" value="UniProtKB-EC"/>
</dbReference>
<feature type="binding site" evidence="9">
    <location>
        <begin position="259"/>
        <end position="260"/>
    </location>
    <ligand>
        <name>substrate</name>
    </ligand>
</feature>
<evidence type="ECO:0000256" key="2">
    <source>
        <dbReference type="ARBA" id="ARBA00022516"/>
    </source>
</evidence>
<evidence type="ECO:0000256" key="5">
    <source>
        <dbReference type="ARBA" id="ARBA00023098"/>
    </source>
</evidence>
<keyword evidence="7" id="KW-1208">Phospholipid metabolism</keyword>
<evidence type="ECO:0000256" key="7">
    <source>
        <dbReference type="ARBA" id="ARBA00023264"/>
    </source>
</evidence>
<feature type="active site" description="Proton acceptor" evidence="8">
    <location>
        <position position="195"/>
    </location>
</feature>
<dbReference type="InterPro" id="IPR036291">
    <property type="entry name" value="NAD(P)-bd_dom_sf"/>
</dbReference>
<feature type="binding site" evidence="9">
    <location>
        <position position="113"/>
    </location>
    <ligand>
        <name>substrate</name>
    </ligand>
</feature>
<dbReference type="PANTHER" id="PTHR11728">
    <property type="entry name" value="GLYCEROL-3-PHOSPHATE DEHYDROGENASE"/>
    <property type="match status" value="1"/>
</dbReference>
<name>A0AAU7B3L9_9ACTN</name>
<dbReference type="PRINTS" id="PR00077">
    <property type="entry name" value="GPDHDRGNASE"/>
</dbReference>
<dbReference type="AlphaFoldDB" id="A0AAU7B3L9"/>
<evidence type="ECO:0000259" key="13">
    <source>
        <dbReference type="Pfam" id="PF01210"/>
    </source>
</evidence>
<dbReference type="GO" id="GO:0051287">
    <property type="term" value="F:NAD binding"/>
    <property type="evidence" value="ECO:0007669"/>
    <property type="project" value="InterPro"/>
</dbReference>
<dbReference type="PIRSF" id="PIRSF000114">
    <property type="entry name" value="Glycerol-3-P_dh"/>
    <property type="match status" value="1"/>
</dbReference>
<keyword evidence="4 10" id="KW-0520">NAD</keyword>